<dbReference type="PROSITE" id="PS00786">
    <property type="entry name" value="5_NUCLEOTIDASE_2"/>
    <property type="match status" value="1"/>
</dbReference>
<keyword evidence="1" id="KW-0378">Hydrolase</keyword>
<dbReference type="InterPro" id="IPR036907">
    <property type="entry name" value="5'-Nucleotdase_C_sf"/>
</dbReference>
<reference evidence="3" key="1">
    <citation type="submission" date="2020-12" db="EMBL/GenBank/DDBJ databases">
        <title>Bacterial taxonomy.</title>
        <authorList>
            <person name="Pan X."/>
        </authorList>
    </citation>
    <scope>NUCLEOTIDE SEQUENCE</scope>
    <source>
        <strain evidence="3">B2012</strain>
    </source>
</reference>
<gene>
    <name evidence="3" type="ORF">JCR33_05465</name>
</gene>
<dbReference type="EMBL" id="JAEKJA010000003">
    <property type="protein sequence ID" value="MBJ3775125.1"/>
    <property type="molecule type" value="Genomic_DNA"/>
</dbReference>
<name>A0A934ING9_9HYPH</name>
<dbReference type="Proteomes" id="UP000609531">
    <property type="component" value="Unassembled WGS sequence"/>
</dbReference>
<dbReference type="PANTHER" id="PTHR11575:SF24">
    <property type="entry name" value="5'-NUCLEOTIDASE"/>
    <property type="match status" value="1"/>
</dbReference>
<dbReference type="AlphaFoldDB" id="A0A934ING9"/>
<dbReference type="PRINTS" id="PR01607">
    <property type="entry name" value="APYRASEFAMLY"/>
</dbReference>
<dbReference type="SUPFAM" id="SSF55816">
    <property type="entry name" value="5'-nucleotidase (syn. UDP-sugar hydrolase), C-terminal domain"/>
    <property type="match status" value="1"/>
</dbReference>
<dbReference type="GO" id="GO:0046872">
    <property type="term" value="F:metal ion binding"/>
    <property type="evidence" value="ECO:0007669"/>
    <property type="project" value="InterPro"/>
</dbReference>
<comment type="caution">
    <text evidence="3">The sequence shown here is derived from an EMBL/GenBank/DDBJ whole genome shotgun (WGS) entry which is preliminary data.</text>
</comment>
<dbReference type="Gene3D" id="3.60.21.10">
    <property type="match status" value="1"/>
</dbReference>
<accession>A0A934ING9</accession>
<dbReference type="InterPro" id="IPR029052">
    <property type="entry name" value="Metallo-depent_PP-like"/>
</dbReference>
<dbReference type="Pfam" id="PF02872">
    <property type="entry name" value="5_nucleotid_C"/>
    <property type="match status" value="1"/>
</dbReference>
<proteinExistence type="inferred from homology"/>
<dbReference type="InterPro" id="IPR008334">
    <property type="entry name" value="5'-Nucleotdase_C"/>
</dbReference>
<keyword evidence="1" id="KW-0547">Nucleotide-binding</keyword>
<evidence type="ECO:0000259" key="2">
    <source>
        <dbReference type="Pfam" id="PF02872"/>
    </source>
</evidence>
<dbReference type="GO" id="GO:0030288">
    <property type="term" value="C:outer membrane-bounded periplasmic space"/>
    <property type="evidence" value="ECO:0007669"/>
    <property type="project" value="TreeGrafter"/>
</dbReference>
<dbReference type="PANTHER" id="PTHR11575">
    <property type="entry name" value="5'-NUCLEOTIDASE-RELATED"/>
    <property type="match status" value="1"/>
</dbReference>
<comment type="similarity">
    <text evidence="1">Belongs to the 5'-nucleotidase family.</text>
</comment>
<dbReference type="Gene3D" id="3.90.780.10">
    <property type="entry name" value="5'-Nucleotidase, C-terminal domain"/>
    <property type="match status" value="1"/>
</dbReference>
<organism evidence="3 4">
    <name type="scientific">Acuticoccus mangrovi</name>
    <dbReference type="NCBI Taxonomy" id="2796142"/>
    <lineage>
        <taxon>Bacteria</taxon>
        <taxon>Pseudomonadati</taxon>
        <taxon>Pseudomonadota</taxon>
        <taxon>Alphaproteobacteria</taxon>
        <taxon>Hyphomicrobiales</taxon>
        <taxon>Amorphaceae</taxon>
        <taxon>Acuticoccus</taxon>
    </lineage>
</organism>
<dbReference type="InterPro" id="IPR006146">
    <property type="entry name" value="5'-Nucleotdase_CS"/>
</dbReference>
<evidence type="ECO:0000256" key="1">
    <source>
        <dbReference type="RuleBase" id="RU362119"/>
    </source>
</evidence>
<protein>
    <submittedName>
        <fullName evidence="3">Bifunctional metallophosphatase/5'-nucleotidase</fullName>
    </submittedName>
</protein>
<keyword evidence="4" id="KW-1185">Reference proteome</keyword>
<feature type="domain" description="5'-Nucleotidase C-terminal" evidence="2">
    <location>
        <begin position="428"/>
        <end position="601"/>
    </location>
</feature>
<evidence type="ECO:0000313" key="4">
    <source>
        <dbReference type="Proteomes" id="UP000609531"/>
    </source>
</evidence>
<dbReference type="GO" id="GO:0008768">
    <property type="term" value="F:UDP-sugar diphosphatase activity"/>
    <property type="evidence" value="ECO:0007669"/>
    <property type="project" value="TreeGrafter"/>
</dbReference>
<sequence>MVAQNTAASDAAAAPGAVTLQLLHASDLEGNADAVESAPNFAAVVDALEDDYDTTLVISSGDNLIPSPFSNAAGTADPAVQQTLAAVLNDVMSRATGDTYASLQSGSGRFDIAIMNVIGFDASAVGNHEFDFGQDTLAGIIGAADAGTPATEDDTWIGTKFPYLSSNLAFGEESPLNAIRQSDGVAAGDSGAGVVAPFAIIEKNGETFGIVGATTPLLATISSTKGDPDNANDDVTAEPGENDMAALAAIIQPVIDAMTADGIDKIILTSHLQQIALEEELATLLDGVDIIIAGGSDTRLADATDHLREKDEAQGPYPVLTKDAGGNDVAIVSTDGQYTYVGRLVVAFDADGNLVPSSIDPEVSGAYATDEAGVLAVTGAADLETALASSDKASAVRDLAKALADTVLEVSGKNYFANQAVDLNGAREPGVRTEETNLGNLTADANLAAANALSDEPVLVSLKNGGGIRAAIALGDGLISELEIEQALAFNNSLSLVSLTPDQLLAILNHGVAASSYDADGNPTNAEGRFPQVAGISFSFDPSLPEGSRVQDVTLLGAGTAGENVKIFDDGVATDAAADFADGIRVVTLSFLLAGGDGYPYAEFVAADPGFAGVEDLLLPDVIADGAARFTNVGTEQDALAEYLAANFGVDDDASNDVAMADVPAADDKRIINLGVPGASDSDL</sequence>
<dbReference type="GO" id="GO:0008253">
    <property type="term" value="F:5'-nucleotidase activity"/>
    <property type="evidence" value="ECO:0007669"/>
    <property type="project" value="TreeGrafter"/>
</dbReference>
<dbReference type="GO" id="GO:0000166">
    <property type="term" value="F:nucleotide binding"/>
    <property type="evidence" value="ECO:0007669"/>
    <property type="project" value="UniProtKB-KW"/>
</dbReference>
<evidence type="ECO:0000313" key="3">
    <source>
        <dbReference type="EMBL" id="MBJ3775125.1"/>
    </source>
</evidence>
<dbReference type="SUPFAM" id="SSF56300">
    <property type="entry name" value="Metallo-dependent phosphatases"/>
    <property type="match status" value="1"/>
</dbReference>
<dbReference type="GO" id="GO:0009166">
    <property type="term" value="P:nucleotide catabolic process"/>
    <property type="evidence" value="ECO:0007669"/>
    <property type="project" value="InterPro"/>
</dbReference>
<dbReference type="InterPro" id="IPR006179">
    <property type="entry name" value="5_nucleotidase/apyrase"/>
</dbReference>